<feature type="compositionally biased region" description="Gly residues" evidence="2">
    <location>
        <begin position="445"/>
        <end position="456"/>
    </location>
</feature>
<dbReference type="GeneID" id="6073280"/>
<feature type="chain" id="PRO_5002747052" evidence="3">
    <location>
        <begin position="21"/>
        <end position="483"/>
    </location>
</feature>
<dbReference type="InterPro" id="IPR033121">
    <property type="entry name" value="PEPTIDASE_A1"/>
</dbReference>
<feature type="region of interest" description="Disordered" evidence="2">
    <location>
        <begin position="432"/>
        <end position="457"/>
    </location>
</feature>
<dbReference type="GO" id="GO:0006508">
    <property type="term" value="P:proteolysis"/>
    <property type="evidence" value="ECO:0007669"/>
    <property type="project" value="InterPro"/>
</dbReference>
<feature type="signal peptide" evidence="3">
    <location>
        <begin position="1"/>
        <end position="20"/>
    </location>
</feature>
<accession>B0D1R2</accession>
<dbReference type="PANTHER" id="PTHR47966:SF6">
    <property type="entry name" value="PEPTIDASE A1 DOMAIN-CONTAINING PROTEIN"/>
    <property type="match status" value="1"/>
</dbReference>
<dbReference type="InParanoid" id="B0D1R2"/>
<dbReference type="OrthoDB" id="771136at2759"/>
<dbReference type="SUPFAM" id="SSF50630">
    <property type="entry name" value="Acid proteases"/>
    <property type="match status" value="1"/>
</dbReference>
<organism evidence="6">
    <name type="scientific">Laccaria bicolor (strain S238N-H82 / ATCC MYA-4686)</name>
    <name type="common">Bicoloured deceiver</name>
    <name type="synonym">Laccaria laccata var. bicolor</name>
    <dbReference type="NCBI Taxonomy" id="486041"/>
    <lineage>
        <taxon>Eukaryota</taxon>
        <taxon>Fungi</taxon>
        <taxon>Dikarya</taxon>
        <taxon>Basidiomycota</taxon>
        <taxon>Agaricomycotina</taxon>
        <taxon>Agaricomycetes</taxon>
        <taxon>Agaricomycetidae</taxon>
        <taxon>Agaricales</taxon>
        <taxon>Agaricineae</taxon>
        <taxon>Hydnangiaceae</taxon>
        <taxon>Laccaria</taxon>
    </lineage>
</organism>
<keyword evidence="6" id="KW-1185">Reference proteome</keyword>
<dbReference type="PRINTS" id="PR00792">
    <property type="entry name" value="PEPSIN"/>
</dbReference>
<evidence type="ECO:0000313" key="6">
    <source>
        <dbReference type="Proteomes" id="UP000001194"/>
    </source>
</evidence>
<reference evidence="5 6" key="1">
    <citation type="journal article" date="2008" name="Nature">
        <title>The genome of Laccaria bicolor provides insights into mycorrhizal symbiosis.</title>
        <authorList>
            <person name="Martin F."/>
            <person name="Aerts A."/>
            <person name="Ahren D."/>
            <person name="Brun A."/>
            <person name="Danchin E.G.J."/>
            <person name="Duchaussoy F."/>
            <person name="Gibon J."/>
            <person name="Kohler A."/>
            <person name="Lindquist E."/>
            <person name="Pereda V."/>
            <person name="Salamov A."/>
            <person name="Shapiro H.J."/>
            <person name="Wuyts J."/>
            <person name="Blaudez D."/>
            <person name="Buee M."/>
            <person name="Brokstein P."/>
            <person name="Canbaeck B."/>
            <person name="Cohen D."/>
            <person name="Courty P.E."/>
            <person name="Coutinho P.M."/>
            <person name="Delaruelle C."/>
            <person name="Detter J.C."/>
            <person name="Deveau A."/>
            <person name="DiFazio S."/>
            <person name="Duplessis S."/>
            <person name="Fraissinet-Tachet L."/>
            <person name="Lucic E."/>
            <person name="Frey-Klett P."/>
            <person name="Fourrey C."/>
            <person name="Feussner I."/>
            <person name="Gay G."/>
            <person name="Grimwood J."/>
            <person name="Hoegger P.J."/>
            <person name="Jain P."/>
            <person name="Kilaru S."/>
            <person name="Labbe J."/>
            <person name="Lin Y.C."/>
            <person name="Legue V."/>
            <person name="Le Tacon F."/>
            <person name="Marmeisse R."/>
            <person name="Melayah D."/>
            <person name="Montanini B."/>
            <person name="Muratet M."/>
            <person name="Nehls U."/>
            <person name="Niculita-Hirzel H."/>
            <person name="Oudot-Le Secq M.P."/>
            <person name="Peter M."/>
            <person name="Quesneville H."/>
            <person name="Rajashekar B."/>
            <person name="Reich M."/>
            <person name="Rouhier N."/>
            <person name="Schmutz J."/>
            <person name="Yin T."/>
            <person name="Chalot M."/>
            <person name="Henrissat B."/>
            <person name="Kuees U."/>
            <person name="Lucas S."/>
            <person name="Van de Peer Y."/>
            <person name="Podila G.K."/>
            <person name="Polle A."/>
            <person name="Pukkila P.J."/>
            <person name="Richardson P.M."/>
            <person name="Rouze P."/>
            <person name="Sanders I.R."/>
            <person name="Stajich J.E."/>
            <person name="Tunlid A."/>
            <person name="Tuskan G."/>
            <person name="Grigoriev I.V."/>
        </authorList>
    </citation>
    <scope>NUCLEOTIDE SEQUENCE [LARGE SCALE GENOMIC DNA]</scope>
    <source>
        <strain evidence="6">S238N-H82 / ATCC MYA-4686</strain>
    </source>
</reference>
<dbReference type="InterPro" id="IPR001461">
    <property type="entry name" value="Aspartic_peptidase_A1"/>
</dbReference>
<dbReference type="PROSITE" id="PS51767">
    <property type="entry name" value="PEPTIDASE_A1"/>
    <property type="match status" value="1"/>
</dbReference>
<name>B0D1R2_LACBS</name>
<comment type="similarity">
    <text evidence="1">Belongs to the peptidase A1 family.</text>
</comment>
<dbReference type="InterPro" id="IPR021109">
    <property type="entry name" value="Peptidase_aspartic_dom_sf"/>
</dbReference>
<dbReference type="Pfam" id="PF00026">
    <property type="entry name" value="Asp"/>
    <property type="match status" value="1"/>
</dbReference>
<dbReference type="EMBL" id="DS547095">
    <property type="protein sequence ID" value="EDR11684.1"/>
    <property type="molecule type" value="Genomic_DNA"/>
</dbReference>
<dbReference type="CDD" id="cd05471">
    <property type="entry name" value="pepsin_like"/>
    <property type="match status" value="1"/>
</dbReference>
<sequence>MFFLPQYALALFLFPPVALADPIHIPLTRRSSGNRDINYYVSAAKHLQAKYNIMGNSSPHGKRASSDSIQTIGIDLFSDAAYAALIKIGTPPQSLKVILATGASDFLVLDTLCTSCNSTIPLFDPSKSSSITSAYANGTISFNASSSASGIIAQDVVSMGNFIVQNQTFLAVDKIVGGFFGGTVSGVMGLAFSAVSVTRSTPFWQALGNQLAVPEMAFYLARFKDDSSAQVDEPGGVFTLGGTNSTLFTGDIEFLAMPSGTPTYWILAMSAITVQGQSVQIMTGTNVFFDTSTTFIGGPTADVNAIWAAVPGSAVAVNYTGFFSFPCFTSVQVTLSFGGKAWPIKVTDINLGQISHGSSQCLGAIADINIATNYSGPPAWVVGNSFLKNVYSVFRASPPSIGFAQLSSVAGGIGERENSLVFPVTSSSLLLPGAPNSNDSSTTNGAGGSGGSGKSNGGSSIRITLPAMLTTATIASVVLMSLL</sequence>
<dbReference type="GO" id="GO:0004190">
    <property type="term" value="F:aspartic-type endopeptidase activity"/>
    <property type="evidence" value="ECO:0007669"/>
    <property type="project" value="InterPro"/>
</dbReference>
<keyword evidence="3" id="KW-0732">Signal</keyword>
<feature type="domain" description="Peptidase A1" evidence="4">
    <location>
        <begin position="82"/>
        <end position="404"/>
    </location>
</feature>
<evidence type="ECO:0000259" key="4">
    <source>
        <dbReference type="PROSITE" id="PS51767"/>
    </source>
</evidence>
<dbReference type="Proteomes" id="UP000001194">
    <property type="component" value="Unassembled WGS sequence"/>
</dbReference>
<dbReference type="KEGG" id="lbc:LACBIDRAFT_314168"/>
<dbReference type="HOGENOM" id="CLU_013253_1_2_1"/>
<evidence type="ECO:0000256" key="1">
    <source>
        <dbReference type="ARBA" id="ARBA00007447"/>
    </source>
</evidence>
<gene>
    <name evidence="5" type="ORF">LACBIDRAFT_314168</name>
</gene>
<evidence type="ECO:0000256" key="3">
    <source>
        <dbReference type="SAM" id="SignalP"/>
    </source>
</evidence>
<dbReference type="AlphaFoldDB" id="B0D1R2"/>
<dbReference type="InterPro" id="IPR034164">
    <property type="entry name" value="Pepsin-like_dom"/>
</dbReference>
<protein>
    <submittedName>
        <fullName evidence="5">Predicted protein</fullName>
    </submittedName>
</protein>
<proteinExistence type="inferred from homology"/>
<dbReference type="RefSeq" id="XP_001877581.1">
    <property type="nucleotide sequence ID" value="XM_001877546.1"/>
</dbReference>
<evidence type="ECO:0000256" key="2">
    <source>
        <dbReference type="SAM" id="MobiDB-lite"/>
    </source>
</evidence>
<dbReference type="PANTHER" id="PTHR47966">
    <property type="entry name" value="BETA-SITE APP-CLEAVING ENZYME, ISOFORM A-RELATED"/>
    <property type="match status" value="1"/>
</dbReference>
<evidence type="ECO:0000313" key="5">
    <source>
        <dbReference type="EMBL" id="EDR11684.1"/>
    </source>
</evidence>
<dbReference type="Gene3D" id="2.40.70.10">
    <property type="entry name" value="Acid Proteases"/>
    <property type="match status" value="2"/>
</dbReference>